<reference evidence="1 2" key="1">
    <citation type="journal article" date="2016" name="Gut Pathog.">
        <title>Whole genome sequencing of "Faecalibaculum rodentium" ALO17, isolated from C57BL/6J laboratory mouse feces.</title>
        <authorList>
            <person name="Lim S."/>
            <person name="Chang D.H."/>
            <person name="Ahn S."/>
            <person name="Kim B.C."/>
        </authorList>
    </citation>
    <scope>NUCLEOTIDE SEQUENCE [LARGE SCALE GENOMIC DNA]</scope>
    <source>
        <strain evidence="1 2">Alo17</strain>
    </source>
</reference>
<organism evidence="1 2">
    <name type="scientific">Faecalibaculum rodentium</name>
    <dbReference type="NCBI Taxonomy" id="1702221"/>
    <lineage>
        <taxon>Bacteria</taxon>
        <taxon>Bacillati</taxon>
        <taxon>Bacillota</taxon>
        <taxon>Erysipelotrichia</taxon>
        <taxon>Erysipelotrichales</taxon>
        <taxon>Erysipelotrichaceae</taxon>
        <taxon>Faecalibaculum</taxon>
    </lineage>
</organism>
<sequence length="62" mass="6930">MDGYKAGLEEAYKIGFEIGYRKECRKIAGRLLQMGIGSLQDIAELTSLSLSEVQRLQARLNP</sequence>
<protein>
    <submittedName>
        <fullName evidence="1">Uncharacterized protein</fullName>
    </submittedName>
</protein>
<evidence type="ECO:0000313" key="1">
    <source>
        <dbReference type="EMBL" id="AMK55063.1"/>
    </source>
</evidence>
<keyword evidence="2" id="KW-1185">Reference proteome</keyword>
<accession>A0A140DWN6</accession>
<dbReference type="Proteomes" id="UP000069771">
    <property type="component" value="Chromosome"/>
</dbReference>
<dbReference type="AlphaFoldDB" id="A0A140DWN6"/>
<dbReference type="EMBL" id="CP011391">
    <property type="protein sequence ID" value="AMK55063.1"/>
    <property type="molecule type" value="Genomic_DNA"/>
</dbReference>
<evidence type="ECO:0000313" key="2">
    <source>
        <dbReference type="Proteomes" id="UP000069771"/>
    </source>
</evidence>
<proteinExistence type="predicted"/>
<dbReference type="GeneID" id="78478543"/>
<gene>
    <name evidence="1" type="ORF">AALO17_19290</name>
</gene>
<name>A0A140DWN6_9FIRM</name>
<dbReference type="STRING" id="1702221.AALO17_19290"/>
<dbReference type="KEGG" id="fro:AALO17_19290"/>
<dbReference type="RefSeq" id="WP_067558267.1">
    <property type="nucleotide sequence ID" value="NZ_CAOXYB010000056.1"/>
</dbReference>